<accession>A0A7M1QUH6</accession>
<dbReference type="AlphaFoldDB" id="A0A7M1QUH6"/>
<dbReference type="RefSeq" id="WP_197550868.1">
    <property type="nucleotide sequence ID" value="NZ_CP063213.1"/>
</dbReference>
<dbReference type="PANTHER" id="PTHR47505:SF1">
    <property type="entry name" value="DNA UTILIZATION PROTEIN YHGH"/>
    <property type="match status" value="1"/>
</dbReference>
<evidence type="ECO:0000313" key="3">
    <source>
        <dbReference type="EMBL" id="QOR45174.1"/>
    </source>
</evidence>
<dbReference type="Proteomes" id="UP000595053">
    <property type="component" value="Chromosome"/>
</dbReference>
<dbReference type="Gene3D" id="3.40.50.2020">
    <property type="match status" value="1"/>
</dbReference>
<evidence type="ECO:0000256" key="1">
    <source>
        <dbReference type="ARBA" id="ARBA00008007"/>
    </source>
</evidence>
<name>A0A7M1QUH6_9ACTO</name>
<reference evidence="3 4" key="1">
    <citation type="submission" date="2020-10" db="EMBL/GenBank/DDBJ databases">
        <title>Trueperella pecoris sp. nov. isolated from bovine and porcine specimens.</title>
        <authorList>
            <person name="Schoenecker L."/>
            <person name="Schnydrig P."/>
            <person name="Brodard I."/>
            <person name="Thomann A."/>
            <person name="Hemphill A."/>
            <person name="Rodriguez-Campos S."/>
            <person name="Perreten V."/>
            <person name="Jores J."/>
            <person name="Kittl S."/>
        </authorList>
    </citation>
    <scope>NUCLEOTIDE SEQUENCE [LARGE SCALE GENOMIC DNA]</scope>
    <source>
        <strain evidence="3 4">15A0121</strain>
    </source>
</reference>
<dbReference type="SUPFAM" id="SSF53271">
    <property type="entry name" value="PRTase-like"/>
    <property type="match status" value="1"/>
</dbReference>
<evidence type="ECO:0000313" key="4">
    <source>
        <dbReference type="Proteomes" id="UP000595053"/>
    </source>
</evidence>
<keyword evidence="4" id="KW-1185">Reference proteome</keyword>
<gene>
    <name evidence="3" type="ORF">INS88_07780</name>
</gene>
<sequence>MADWWKNQWNGALDVLYPRWCAGCGRWDEDLCESCQAQFPRWRRVEKQLPYLTEVSADEGADTSPFPVGALAVYEGQAARAIVRWKNVRDRRLDRAFHSLLVRRPPLALPALRRPCVVVPAPSARKRVRDGRFVAGVIAEALSQVYEGQAAAILRRKAGWGSRGSRNLGALGRGRGGHAARLDTRGRKARGIAVADVNLRGIDVILVDDVVTTGATLAGASRAVKSRGGRVVGAFVLAAAKDPRVIHATGHTVT</sequence>
<proteinExistence type="inferred from homology"/>
<protein>
    <submittedName>
        <fullName evidence="3">ComF family protein</fullName>
    </submittedName>
</protein>
<dbReference type="Pfam" id="PF00156">
    <property type="entry name" value="Pribosyltran"/>
    <property type="match status" value="1"/>
</dbReference>
<dbReference type="InterPro" id="IPR051910">
    <property type="entry name" value="ComF/GntX_DNA_util-trans"/>
</dbReference>
<dbReference type="InterPro" id="IPR029057">
    <property type="entry name" value="PRTase-like"/>
</dbReference>
<organism evidence="3 4">
    <name type="scientific">Trueperella pecoris</name>
    <dbReference type="NCBI Taxonomy" id="2733571"/>
    <lineage>
        <taxon>Bacteria</taxon>
        <taxon>Bacillati</taxon>
        <taxon>Actinomycetota</taxon>
        <taxon>Actinomycetes</taxon>
        <taxon>Actinomycetales</taxon>
        <taxon>Actinomycetaceae</taxon>
        <taxon>Trueperella</taxon>
    </lineage>
</organism>
<dbReference type="CDD" id="cd06223">
    <property type="entry name" value="PRTases_typeI"/>
    <property type="match status" value="1"/>
</dbReference>
<comment type="similarity">
    <text evidence="1">Belongs to the ComF/GntX family.</text>
</comment>
<dbReference type="InterPro" id="IPR000836">
    <property type="entry name" value="PRTase_dom"/>
</dbReference>
<evidence type="ECO:0000259" key="2">
    <source>
        <dbReference type="Pfam" id="PF00156"/>
    </source>
</evidence>
<feature type="domain" description="Phosphoribosyltransferase" evidence="2">
    <location>
        <begin position="198"/>
        <end position="242"/>
    </location>
</feature>
<dbReference type="PANTHER" id="PTHR47505">
    <property type="entry name" value="DNA UTILIZATION PROTEIN YHGH"/>
    <property type="match status" value="1"/>
</dbReference>
<dbReference type="EMBL" id="CP063213">
    <property type="protein sequence ID" value="QOR45174.1"/>
    <property type="molecule type" value="Genomic_DNA"/>
</dbReference>